<organism evidence="1 2">
    <name type="scientific">Vitrella brassicaformis (strain CCMP3155)</name>
    <dbReference type="NCBI Taxonomy" id="1169540"/>
    <lineage>
        <taxon>Eukaryota</taxon>
        <taxon>Sar</taxon>
        <taxon>Alveolata</taxon>
        <taxon>Colpodellida</taxon>
        <taxon>Vitrellaceae</taxon>
        <taxon>Vitrella</taxon>
    </lineage>
</organism>
<dbReference type="InterPro" id="IPR036770">
    <property type="entry name" value="Ankyrin_rpt-contain_sf"/>
</dbReference>
<reference evidence="1 2" key="1">
    <citation type="submission" date="2014-11" db="EMBL/GenBank/DDBJ databases">
        <authorList>
            <person name="Zhu J."/>
            <person name="Qi W."/>
            <person name="Song R."/>
        </authorList>
    </citation>
    <scope>NUCLEOTIDE SEQUENCE [LARGE SCALE GENOMIC DNA]</scope>
</reference>
<dbReference type="PhylomeDB" id="A0A0G4ED76"/>
<dbReference type="Proteomes" id="UP000041254">
    <property type="component" value="Unassembled WGS sequence"/>
</dbReference>
<dbReference type="STRING" id="1169540.A0A0G4ED76"/>
<sequence>MAASGDGCLRLEDIDIRHRDGTSNATRQLSEGIIRRTFTHQQQVTDLIHNGADPNHQVRLRMLGPGEACDCGSRHPVRTGRYLLFSLAIDNWNGSAMPTVDFGIIHGRRTCRRCVLTLPHWSSPEAEAAILNVLIDGGARINEPTWGDSEPIRIAIRGGNESAMRVLFARGAAVRRPFPAFPSSWICPGPSLTESSPQGGRDALDLLVDNGASLTAVSGSESTPLYLAAGAGSPCVTDYLCRHVAAADIDRGKTTGDPNRTPLHLAACNLYASIEFSQDVNNQQDVRDHATSEIPIREAIIRTLLRSGADVGQMPTDTAWHRRWRELVLPRCMRVLNDIRTEAMAAVNAALAPQRSLAAFLMKSLPTLLPHLLEPPHAPAANLSPAPAGYGPHESEAIGWKIAAMCFDQDAANEAISAHIGIRDSDMARRVCGYRALRQVGVVCQQQQGGGGRDGQCGRRDGAGAAAMLRHQSRQPPTQVLHTRGRVGVREVVHRARLDEAARHGIGEGAIDKGFSEPLGNADCQFCGWQQLGGIDERGKWVTLGIN</sequence>
<accession>A0A0G4ED76</accession>
<gene>
    <name evidence="1" type="ORF">Vbra_4848</name>
</gene>
<evidence type="ECO:0000313" key="1">
    <source>
        <dbReference type="EMBL" id="CEL93637.1"/>
    </source>
</evidence>
<keyword evidence="2" id="KW-1185">Reference proteome</keyword>
<dbReference type="VEuPathDB" id="CryptoDB:Vbra_4848"/>
<protein>
    <submittedName>
        <fullName evidence="1">Uncharacterized protein</fullName>
    </submittedName>
</protein>
<dbReference type="AlphaFoldDB" id="A0A0G4ED76"/>
<dbReference type="InParanoid" id="A0A0G4ED76"/>
<dbReference type="Gene3D" id="1.25.40.20">
    <property type="entry name" value="Ankyrin repeat-containing domain"/>
    <property type="match status" value="2"/>
</dbReference>
<dbReference type="PANTHER" id="PTHR24198:SF194">
    <property type="entry name" value="INVERSIN-A"/>
    <property type="match status" value="1"/>
</dbReference>
<dbReference type="SUPFAM" id="SSF48403">
    <property type="entry name" value="Ankyrin repeat"/>
    <property type="match status" value="1"/>
</dbReference>
<evidence type="ECO:0000313" key="2">
    <source>
        <dbReference type="Proteomes" id="UP000041254"/>
    </source>
</evidence>
<dbReference type="EMBL" id="CDMY01000182">
    <property type="protein sequence ID" value="CEL93637.1"/>
    <property type="molecule type" value="Genomic_DNA"/>
</dbReference>
<name>A0A0G4ED76_VITBC</name>
<proteinExistence type="predicted"/>
<dbReference type="PANTHER" id="PTHR24198">
    <property type="entry name" value="ANKYRIN REPEAT AND PROTEIN KINASE DOMAIN-CONTAINING PROTEIN"/>
    <property type="match status" value="1"/>
</dbReference>